<keyword evidence="3" id="KW-0539">Nucleus</keyword>
<dbReference type="InterPro" id="IPR012677">
    <property type="entry name" value="Nucleotide-bd_a/b_plait_sf"/>
</dbReference>
<dbReference type="GO" id="GO:0045727">
    <property type="term" value="P:positive regulation of translation"/>
    <property type="evidence" value="ECO:0007669"/>
    <property type="project" value="TreeGrafter"/>
</dbReference>
<reference evidence="9" key="1">
    <citation type="submission" date="2020-11" db="EMBL/GenBank/DDBJ databases">
        <authorList>
            <person name="Whiteford S."/>
        </authorList>
    </citation>
    <scope>NUCLEOTIDE SEQUENCE</scope>
</reference>
<comment type="caution">
    <text evidence="9">The sequence shown here is derived from an EMBL/GenBank/DDBJ whole genome shotgun (WGS) entry which is preliminary data.</text>
</comment>
<dbReference type="CDD" id="cd08028">
    <property type="entry name" value="LARP_3"/>
    <property type="match status" value="1"/>
</dbReference>
<comment type="subcellular location">
    <subcellularLocation>
        <location evidence="1">Nucleus</location>
    </subcellularLocation>
</comment>
<evidence type="ECO:0000256" key="3">
    <source>
        <dbReference type="ARBA" id="ARBA00023242"/>
    </source>
</evidence>
<sequence>MTEKEVATESKNGEENEAANNVEEETALESSIIRQVEYYFGDANLPRDKFLREQVKLDDGWVPLDVLTRFNRLAKLTTDLEVIANALNKATSGLLEVSEDNKKVRRNPELLVPEMTEERRKELMTRTVYVKGFPKDATLDEMLSYFKTHGDVENVVMRRYLDRASKERKFKGSVFATFKVAEEAQKFLTLKDLKYKETELILRPQDEYLQEKQQEYLARKEKKDKKGKDGESKQEDKHEIKLPTGTVLKFSECHDKTTREDVKSALEPLGAEVAYIDFKVGDKDGWVRLTKEDSAKELHSKLTDGKLKIGDSEVLFTVLEGDEETEYLQRTVDEMSKRRKNQRNNKYQNRGGKGNYRGKGNYQNRKRKQDGHDDAPASKVKAD</sequence>
<dbReference type="CDD" id="cd12291">
    <property type="entry name" value="RRM1_La"/>
    <property type="match status" value="1"/>
</dbReference>
<feature type="compositionally biased region" description="Basic and acidic residues" evidence="5">
    <location>
        <begin position="1"/>
        <end position="14"/>
    </location>
</feature>
<dbReference type="PANTHER" id="PTHR22792">
    <property type="entry name" value="LUPUS LA PROTEIN-RELATED"/>
    <property type="match status" value="1"/>
</dbReference>
<dbReference type="PRINTS" id="PR00302">
    <property type="entry name" value="LUPUSLA"/>
</dbReference>
<dbReference type="InterPro" id="IPR045180">
    <property type="entry name" value="La_dom_prot"/>
</dbReference>
<dbReference type="GO" id="GO:0005634">
    <property type="term" value="C:nucleus"/>
    <property type="evidence" value="ECO:0007669"/>
    <property type="project" value="UniProtKB-SubCell"/>
</dbReference>
<evidence type="ECO:0000256" key="1">
    <source>
        <dbReference type="ARBA" id="ARBA00004123"/>
    </source>
</evidence>
<dbReference type="SUPFAM" id="SSF46785">
    <property type="entry name" value="Winged helix' DNA-binding domain"/>
    <property type="match status" value="1"/>
</dbReference>
<dbReference type="Proteomes" id="UP000653454">
    <property type="component" value="Unassembled WGS sequence"/>
</dbReference>
<organism evidence="9 10">
    <name type="scientific">Plutella xylostella</name>
    <name type="common">Diamondback moth</name>
    <name type="synonym">Plutella maculipennis</name>
    <dbReference type="NCBI Taxonomy" id="51655"/>
    <lineage>
        <taxon>Eukaryota</taxon>
        <taxon>Metazoa</taxon>
        <taxon>Ecdysozoa</taxon>
        <taxon>Arthropoda</taxon>
        <taxon>Hexapoda</taxon>
        <taxon>Insecta</taxon>
        <taxon>Pterygota</taxon>
        <taxon>Neoptera</taxon>
        <taxon>Endopterygota</taxon>
        <taxon>Lepidoptera</taxon>
        <taxon>Glossata</taxon>
        <taxon>Ditrysia</taxon>
        <taxon>Yponomeutoidea</taxon>
        <taxon>Plutellidae</taxon>
        <taxon>Plutella</taxon>
    </lineage>
</organism>
<evidence type="ECO:0000256" key="2">
    <source>
        <dbReference type="ARBA" id="ARBA00022884"/>
    </source>
</evidence>
<keyword evidence="10" id="KW-1185">Reference proteome</keyword>
<dbReference type="PROSITE" id="PS50961">
    <property type="entry name" value="HTH_LA"/>
    <property type="match status" value="1"/>
</dbReference>
<dbReference type="InterPro" id="IPR002344">
    <property type="entry name" value="Lupus_La"/>
</dbReference>
<dbReference type="PANTHER" id="PTHR22792:SF166">
    <property type="entry name" value="LUPUS LA PROTEIN HOMOLOG"/>
    <property type="match status" value="1"/>
</dbReference>
<dbReference type="AlphaFoldDB" id="A0A8S4G8E9"/>
<dbReference type="Pfam" id="PF00076">
    <property type="entry name" value="RRM_1"/>
    <property type="match status" value="1"/>
</dbReference>
<evidence type="ECO:0000313" key="9">
    <source>
        <dbReference type="EMBL" id="CAG9136144.1"/>
    </source>
</evidence>
<dbReference type="PROSITE" id="PS50102">
    <property type="entry name" value="RRM"/>
    <property type="match status" value="1"/>
</dbReference>
<feature type="compositionally biased region" description="Basic and acidic residues" evidence="5">
    <location>
        <begin position="370"/>
        <end position="383"/>
    </location>
</feature>
<accession>A0A8S4G8E9</accession>
<dbReference type="InterPro" id="IPR006630">
    <property type="entry name" value="La_HTH"/>
</dbReference>
<proteinExistence type="predicted"/>
<protein>
    <submittedName>
        <fullName evidence="9">(diamondback moth) hypothetical protein</fullName>
    </submittedName>
</protein>
<feature type="domain" description="XRRM" evidence="8">
    <location>
        <begin position="241"/>
        <end position="361"/>
    </location>
</feature>
<dbReference type="GO" id="GO:0008033">
    <property type="term" value="P:tRNA processing"/>
    <property type="evidence" value="ECO:0007669"/>
    <property type="project" value="TreeGrafter"/>
</dbReference>
<dbReference type="GO" id="GO:0010494">
    <property type="term" value="C:cytoplasmic stress granule"/>
    <property type="evidence" value="ECO:0007669"/>
    <property type="project" value="TreeGrafter"/>
</dbReference>
<dbReference type="SUPFAM" id="SSF54928">
    <property type="entry name" value="RNA-binding domain, RBD"/>
    <property type="match status" value="2"/>
</dbReference>
<gene>
    <name evidence="9" type="ORF">PLXY2_LOCUS14359</name>
</gene>
<feature type="domain" description="RRM" evidence="6">
    <location>
        <begin position="126"/>
        <end position="207"/>
    </location>
</feature>
<dbReference type="Gene3D" id="3.30.70.330">
    <property type="match status" value="2"/>
</dbReference>
<feature type="domain" description="HTH La-type RNA-binding" evidence="7">
    <location>
        <begin position="22"/>
        <end position="116"/>
    </location>
</feature>
<dbReference type="SMART" id="SM00360">
    <property type="entry name" value="RRM"/>
    <property type="match status" value="1"/>
</dbReference>
<dbReference type="PROSITE" id="PS51939">
    <property type="entry name" value="XRRM"/>
    <property type="match status" value="1"/>
</dbReference>
<feature type="region of interest" description="Disordered" evidence="5">
    <location>
        <begin position="219"/>
        <end position="238"/>
    </location>
</feature>
<dbReference type="InterPro" id="IPR036390">
    <property type="entry name" value="WH_DNA-bd_sf"/>
</dbReference>
<evidence type="ECO:0000259" key="8">
    <source>
        <dbReference type="PROSITE" id="PS51939"/>
    </source>
</evidence>
<dbReference type="CDD" id="cd12541">
    <property type="entry name" value="RRM2_La"/>
    <property type="match status" value="1"/>
</dbReference>
<dbReference type="InterPro" id="IPR014886">
    <property type="entry name" value="La_xRRM"/>
</dbReference>
<dbReference type="InterPro" id="IPR000504">
    <property type="entry name" value="RRM_dom"/>
</dbReference>
<evidence type="ECO:0000256" key="4">
    <source>
        <dbReference type="PROSITE-ProRule" id="PRU00332"/>
    </source>
</evidence>
<dbReference type="Gene3D" id="1.10.10.10">
    <property type="entry name" value="Winged helix-like DNA-binding domain superfamily/Winged helix DNA-binding domain"/>
    <property type="match status" value="1"/>
</dbReference>
<evidence type="ECO:0000313" key="10">
    <source>
        <dbReference type="Proteomes" id="UP000653454"/>
    </source>
</evidence>
<feature type="region of interest" description="Disordered" evidence="5">
    <location>
        <begin position="1"/>
        <end position="26"/>
    </location>
</feature>
<dbReference type="InterPro" id="IPR036388">
    <property type="entry name" value="WH-like_DNA-bd_sf"/>
</dbReference>
<dbReference type="EMBL" id="CAJHNJ030000125">
    <property type="protein sequence ID" value="CAG9136144.1"/>
    <property type="molecule type" value="Genomic_DNA"/>
</dbReference>
<evidence type="ECO:0000256" key="5">
    <source>
        <dbReference type="SAM" id="MobiDB-lite"/>
    </source>
</evidence>
<dbReference type="Pfam" id="PF08777">
    <property type="entry name" value="RRM_3"/>
    <property type="match status" value="1"/>
</dbReference>
<dbReference type="GO" id="GO:1990904">
    <property type="term" value="C:ribonucleoprotein complex"/>
    <property type="evidence" value="ECO:0007669"/>
    <property type="project" value="UniProtKB-UniRule"/>
</dbReference>
<dbReference type="GO" id="GO:0003729">
    <property type="term" value="F:mRNA binding"/>
    <property type="evidence" value="ECO:0007669"/>
    <property type="project" value="TreeGrafter"/>
</dbReference>
<feature type="region of interest" description="Disordered" evidence="5">
    <location>
        <begin position="331"/>
        <end position="383"/>
    </location>
</feature>
<dbReference type="Pfam" id="PF05383">
    <property type="entry name" value="La"/>
    <property type="match status" value="1"/>
</dbReference>
<dbReference type="GO" id="GO:0005829">
    <property type="term" value="C:cytosol"/>
    <property type="evidence" value="ECO:0007669"/>
    <property type="project" value="TreeGrafter"/>
</dbReference>
<dbReference type="SMART" id="SM00715">
    <property type="entry name" value="LA"/>
    <property type="match status" value="1"/>
</dbReference>
<name>A0A8S4G8E9_PLUXY</name>
<keyword evidence="2 4" id="KW-0694">RNA-binding</keyword>
<evidence type="ECO:0000259" key="6">
    <source>
        <dbReference type="PROSITE" id="PS50102"/>
    </source>
</evidence>
<dbReference type="InterPro" id="IPR035979">
    <property type="entry name" value="RBD_domain_sf"/>
</dbReference>
<evidence type="ECO:0000259" key="7">
    <source>
        <dbReference type="PROSITE" id="PS50961"/>
    </source>
</evidence>